<reference evidence="3" key="1">
    <citation type="submission" date="2021-06" db="EMBL/GenBank/DDBJ databases">
        <title>Paracoccus bacterium XHP0099 sp. nov., isolated from the surface waters of the Yellow Sea.</title>
        <authorList>
            <person name="Xue H."/>
            <person name="Zhang D."/>
        </authorList>
    </citation>
    <scope>NUCLEOTIDE SEQUENCE</scope>
    <source>
        <strain evidence="3">XHP0099</strain>
    </source>
</reference>
<feature type="region of interest" description="Disordered" evidence="1">
    <location>
        <begin position="108"/>
        <end position="150"/>
    </location>
</feature>
<protein>
    <recommendedName>
        <fullName evidence="5">AAA+ family ATPase</fullName>
    </recommendedName>
</protein>
<name>A0ABS6AFN4_9RHOB</name>
<feature type="signal peptide" evidence="2">
    <location>
        <begin position="1"/>
        <end position="24"/>
    </location>
</feature>
<evidence type="ECO:0000313" key="3">
    <source>
        <dbReference type="EMBL" id="MBU3029328.1"/>
    </source>
</evidence>
<comment type="caution">
    <text evidence="3">The sequence shown here is derived from an EMBL/GenBank/DDBJ whole genome shotgun (WGS) entry which is preliminary data.</text>
</comment>
<evidence type="ECO:0000313" key="4">
    <source>
        <dbReference type="Proteomes" id="UP001166191"/>
    </source>
</evidence>
<feature type="chain" id="PRO_5046937546" description="AAA+ family ATPase" evidence="2">
    <location>
        <begin position="25"/>
        <end position="150"/>
    </location>
</feature>
<dbReference type="Proteomes" id="UP001166191">
    <property type="component" value="Unassembled WGS sequence"/>
</dbReference>
<proteinExistence type="predicted"/>
<gene>
    <name evidence="3" type="ORF">KNW02_04215</name>
</gene>
<keyword evidence="2" id="KW-0732">Signal</keyword>
<evidence type="ECO:0008006" key="5">
    <source>
        <dbReference type="Google" id="ProtNLM"/>
    </source>
</evidence>
<dbReference type="RefSeq" id="WP_216032022.1">
    <property type="nucleotide sequence ID" value="NZ_JAHKNG010000004.1"/>
</dbReference>
<evidence type="ECO:0000256" key="2">
    <source>
        <dbReference type="SAM" id="SignalP"/>
    </source>
</evidence>
<dbReference type="EMBL" id="JAHKNG010000004">
    <property type="protein sequence ID" value="MBU3029328.1"/>
    <property type="molecule type" value="Genomic_DNA"/>
</dbReference>
<accession>A0ABS6AFN4</accession>
<organism evidence="3 4">
    <name type="scientific">Paracoccus marinaquae</name>
    <dbReference type="NCBI Taxonomy" id="2841926"/>
    <lineage>
        <taxon>Bacteria</taxon>
        <taxon>Pseudomonadati</taxon>
        <taxon>Pseudomonadota</taxon>
        <taxon>Alphaproteobacteria</taxon>
        <taxon>Rhodobacterales</taxon>
        <taxon>Paracoccaceae</taxon>
        <taxon>Paracoccus</taxon>
    </lineage>
</organism>
<sequence>MTCRTLALTACILALPLGAAPVQAQTEYEPPLAEDIPEAEDGLSLIERGIGAFMEEFWQDVGPDLNQLGESMSSSLSRMTPVLEDLSALIDDLGNYQAPERLEGGDIIIRRKPGAPPPPVIGEGLRDAPAPDGDGLPAIPRDPYAPEVEL</sequence>
<keyword evidence="4" id="KW-1185">Reference proteome</keyword>
<evidence type="ECO:0000256" key="1">
    <source>
        <dbReference type="SAM" id="MobiDB-lite"/>
    </source>
</evidence>